<reference evidence="10" key="2">
    <citation type="journal article" date="2024" name="Antonie Van Leeuwenhoek">
        <title>Roseihalotalea indica gen. nov., sp. nov., a halophilic Bacteroidetes from mesopelagic Southwest Indian Ocean with higher carbohydrate metabolic potential.</title>
        <authorList>
            <person name="Chen B."/>
            <person name="Zhang M."/>
            <person name="Lin D."/>
            <person name="Ye J."/>
            <person name="Tang K."/>
        </authorList>
    </citation>
    <scope>NUCLEOTIDE SEQUENCE</scope>
    <source>
        <strain evidence="10">TK19036</strain>
    </source>
</reference>
<dbReference type="Pfam" id="PF17892">
    <property type="entry name" value="Cadherin_5"/>
    <property type="match status" value="2"/>
</dbReference>
<dbReference type="Pfam" id="PF13585">
    <property type="entry name" value="CHU_C"/>
    <property type="match status" value="1"/>
</dbReference>
<dbReference type="InterPro" id="IPR041690">
    <property type="entry name" value="Cadherin_5"/>
</dbReference>
<feature type="compositionally biased region" description="Acidic residues" evidence="5">
    <location>
        <begin position="2246"/>
        <end position="2260"/>
    </location>
</feature>
<dbReference type="NCBIfam" id="TIGR01965">
    <property type="entry name" value="VCBS_repeat"/>
    <property type="match status" value="1"/>
</dbReference>
<dbReference type="SUPFAM" id="SSF103647">
    <property type="entry name" value="TSP type-3 repeat"/>
    <property type="match status" value="1"/>
</dbReference>
<feature type="domain" description="RapA2 cadherin-like" evidence="8">
    <location>
        <begin position="1420"/>
        <end position="1482"/>
    </location>
</feature>
<evidence type="ECO:0000256" key="4">
    <source>
        <dbReference type="ARBA" id="ARBA00022837"/>
    </source>
</evidence>
<feature type="domain" description="Cadherin-like" evidence="9">
    <location>
        <begin position="1765"/>
        <end position="1869"/>
    </location>
</feature>
<dbReference type="EMBL" id="CP120682">
    <property type="protein sequence ID" value="WKN37333.1"/>
    <property type="molecule type" value="Genomic_DNA"/>
</dbReference>
<accession>A0AA49GNB0</accession>
<dbReference type="InterPro" id="IPR059100">
    <property type="entry name" value="TSP3_bac"/>
</dbReference>
<evidence type="ECO:0000256" key="5">
    <source>
        <dbReference type="SAM" id="MobiDB-lite"/>
    </source>
</evidence>
<evidence type="ECO:0000256" key="2">
    <source>
        <dbReference type="ARBA" id="ARBA00022525"/>
    </source>
</evidence>
<dbReference type="GO" id="GO:0005509">
    <property type="term" value="F:calcium ion binding"/>
    <property type="evidence" value="ECO:0007669"/>
    <property type="project" value="InterPro"/>
</dbReference>
<keyword evidence="2" id="KW-0964">Secreted</keyword>
<evidence type="ECO:0000313" key="10">
    <source>
        <dbReference type="EMBL" id="WKN37333.1"/>
    </source>
</evidence>
<organism evidence="10">
    <name type="scientific">Roseihalotalea indica</name>
    <dbReference type="NCBI Taxonomy" id="2867963"/>
    <lineage>
        <taxon>Bacteria</taxon>
        <taxon>Pseudomonadati</taxon>
        <taxon>Bacteroidota</taxon>
        <taxon>Cytophagia</taxon>
        <taxon>Cytophagales</taxon>
        <taxon>Catalimonadaceae</taxon>
        <taxon>Roseihalotalea</taxon>
    </lineage>
</organism>
<feature type="signal peptide" evidence="6">
    <location>
        <begin position="1"/>
        <end position="19"/>
    </location>
</feature>
<dbReference type="Pfam" id="PF18884">
    <property type="entry name" value="TSP3_bac"/>
    <property type="match status" value="4"/>
</dbReference>
<dbReference type="Pfam" id="PF17517">
    <property type="entry name" value="IgGFc_binding"/>
    <property type="match status" value="1"/>
</dbReference>
<evidence type="ECO:0000259" key="8">
    <source>
        <dbReference type="Pfam" id="PF17803"/>
    </source>
</evidence>
<feature type="compositionally biased region" description="Acidic residues" evidence="5">
    <location>
        <begin position="2133"/>
        <end position="2152"/>
    </location>
</feature>
<dbReference type="Gene3D" id="4.10.1080.10">
    <property type="entry name" value="TSP type-3 repeat"/>
    <property type="match status" value="2"/>
</dbReference>
<keyword evidence="3 6" id="KW-0732">Signal</keyword>
<dbReference type="InterPro" id="IPR035234">
    <property type="entry name" value="IgGFc-bd_N"/>
</dbReference>
<evidence type="ECO:0000256" key="6">
    <source>
        <dbReference type="SAM" id="SignalP"/>
    </source>
</evidence>
<dbReference type="Gene3D" id="2.60.40.3440">
    <property type="match status" value="2"/>
</dbReference>
<evidence type="ECO:0000259" key="9">
    <source>
        <dbReference type="Pfam" id="PF17892"/>
    </source>
</evidence>
<dbReference type="InterPro" id="IPR026341">
    <property type="entry name" value="T9SS_type_B"/>
</dbReference>
<name>A0AA49GNB0_9BACT</name>
<feature type="domain" description="RapA2 cadherin-like" evidence="8">
    <location>
        <begin position="907"/>
        <end position="977"/>
    </location>
</feature>
<comment type="subcellular location">
    <subcellularLocation>
        <location evidence="1">Secreted</location>
    </subcellularLocation>
</comment>
<feature type="domain" description="IgGFc-binding protein N-terminal" evidence="7">
    <location>
        <begin position="131"/>
        <end position="393"/>
    </location>
</feature>
<dbReference type="Pfam" id="PF17803">
    <property type="entry name" value="Cadherin_4"/>
    <property type="match status" value="3"/>
</dbReference>
<dbReference type="InterPro" id="IPR028974">
    <property type="entry name" value="TSP_type-3_rpt"/>
</dbReference>
<dbReference type="InterPro" id="IPR040853">
    <property type="entry name" value="RapA2_cadherin-like"/>
</dbReference>
<dbReference type="NCBIfam" id="NF012211">
    <property type="entry name" value="tand_rpt_95"/>
    <property type="match status" value="5"/>
</dbReference>
<feature type="compositionally biased region" description="Basic and acidic residues" evidence="5">
    <location>
        <begin position="2233"/>
        <end position="2242"/>
    </location>
</feature>
<dbReference type="PANTHER" id="PTHR10199:SF119">
    <property type="entry name" value="RE20510P"/>
    <property type="match status" value="1"/>
</dbReference>
<feature type="compositionally biased region" description="Acidic residues" evidence="5">
    <location>
        <begin position="2067"/>
        <end position="2084"/>
    </location>
</feature>
<keyword evidence="4" id="KW-0106">Calcium</keyword>
<dbReference type="PANTHER" id="PTHR10199">
    <property type="entry name" value="THROMBOSPONDIN"/>
    <property type="match status" value="1"/>
</dbReference>
<evidence type="ECO:0000256" key="3">
    <source>
        <dbReference type="ARBA" id="ARBA00022729"/>
    </source>
</evidence>
<sequence length="2357" mass="245567">MKQYLTLILVLLSLSYSYAQFDTDYWMPPVWESRNGGGDTGPSELLITTAYPEANVTVTLADGTSIYSGAVVSGTPVKVPLNTVRGMTYVANTIETDKGLLINSDFPVQVVYRLTSGNNQCLVPLKGNFGLGTDFRAGTQTRVKQTSYGADDLHFISVMASEDDTEVTITAPTGVTMFGGLNTVTVTLDKNETYLVRNTTAVNPGADNVTNNLAGSQITADKPISVVSGAQHVNHEYGGPADAGIDQIVPIFSDIFEVIGTEYVVVRGSNSGDSTDYVIAIATEDNTEVTIQGNGTTTTTTLNEGDVFDKSIVGTLGTPYYIESDKKIYLYHISGLTTEEVGMSAVPAITCTGSKYLEFSKFVGYDNIIHIMASDAAFTSLTINGQPYTNFDNSPTTVPGGIGWSTITFNFPVASDDIVVESDDFFHLGIIVGQGGTGTYGYLSGFPKKIDVLDPTELLPTTRYLVDSLEQGASLEHCLSLQSCNEIYHITNVYPSANTGGLARVGSIGAPKDTCILYTARADYLGNDTVSVAVVNQFGVPGTVDLIFHVEGKPIANADTPSVDEDNTLNGNVKDNDANLEFGENAELVTDVTNGSLTLNPDGSYTYEPDQDWNGTDGFSYRICDDVDTPACDTTTVTITVNSINDAPVSSIPAAQSTNEDTDLVFSTGNTNALSVIDVDGDAQEVTITVTNGTFTLSQTTGLTFTTGDGDDDATMTFSGSLADINAALEGAAFTPASNYVGAAELTLATNDGNGGTDSETLDITVNSVNDVSVLDLDADDSSGATGSDYAADFTEGDTDVALVDSDVAISDVDDTNLESLTVTLTNRPDGASESLSVVGALPAGITVTDSYDNADGVLVLSGAASLADYQTALQQIVYNNSDDDPDVTDRTITIVTNDGDDDSNTATTTLSVTAVNDAPVSSIPAAQSTNEDTDLVFSTGNTNALSVIDVDGDAQEVTITVTNGTFTLSQTTGLTFTTGDGDDDATMTFSGSLADINAALEGAAFTPASNYGGAAELTLATNDGNGGTDSETLDITVNSVNDVSVLDLDADDSSGVTGSDYAADFTEGDTDVALVDSDVAISDVDDTNLESLTVTLTNRPDGASESLSVVGALPAGITVTDSYDNADGVLVLSGAASLADYQTALQQIVYNNSDDDPDVTDRSITIVTNDGDDDSNTATTTLSVTAVNDAPVSSIPAAQSTNEDTDLVFSTANVNSLSVDDAEGDNQTVTLTATNGTFTLSQTTGLTFTTGDGDDDATMTFSGSLADINAALEGAAFTPDANFTGEADLTLATNDGNGGTDSETLDITVTPFNDAPTADNESVTTDEDTNYNFTGADFSANYNDVENDAFDGIRVTGLETAGTLTLNGVDVELGDVVSLANLAAGDLVFSPEANANGASYATFTFQVADDAGKYSTDYTLTVNVNAIADAPVSADRTITTDEDTDYTFVDADFAFTDAADGDTFASVVMTSLPDQGTLYYNGVAVTASDITNETAFVDRSLFSYSPTENENGAGFTSFGFKVIDSNGEESIEHTITADVTSINDAPVLSQVDKPAAQDKISAFSASDFTDQFNDVDGDALSKIQITSLPTDGTLRLNGVDVVLNDEINAADLPNLTFEPNPAFTGTTSFTWNGSDGTAYAASDEQVAINVAPQQSPVLTDVPKTSDEDQTVGFTAADFTNQFSDADGDPLTKIQITSLPANGALLLDGVAVAENDEIDAADLDQLTFVPDADFNGPVSFTWNGHDGFQYSDDEATVALTINAVQDAPVLSEVPKSGEEDQPITFTATDFTNQFSDADDQPLDKIQLVSLPDNGTLFLNGVAVEAGDEITVAQLGGLTFEPNANFNGATSFTWNGSDGTAYADNPATVALSLEAVPDGTPVVTAATSSIEVDGTITNGSLTEYVTDPEGTGLDFSTDLITAPTHGTLVLNQDGTFTYTPEEGYIGEDSFSYQVCDRSNPVQCVTGTLTIEVGGEGADSDQDGIPDVVEKGDDPSNPIDSDGDGTPDFEDTDSDNDGVPDSIEAGGNGSNPTDTDQDGIPDYQDTDSDGDGLSDTSEAGADPSQPADSDGDGIPDMQDTDSDNDGLADAIEAGSDPTNPADSDGDGIPNHQDTDSDNDGISDALEIGDNPDSPIDTDGDGIADFQDTDSDGDGIADAIEAGRDPNQLTDTDGDGIPDLREVDSDNDGIADATEVGSDPANPKDSDGDGIPDFQETDSDGDGIADATEAGSDPQNPKDSDRDGIPDFQETDSDGDGIPDGEDDAVVIYQGFSPNLDGKNEVWWIEGIEEYPGNTVQIFNRWGNKIFEVQGYNNQDRSWGSESSIGLVLGGTQVPDGTYFYIIDLGNGGKPLKGYITVHR</sequence>
<protein>
    <submittedName>
        <fullName evidence="10">Tandem-95 repeat protein</fullName>
    </submittedName>
</protein>
<dbReference type="Pfam" id="PF17963">
    <property type="entry name" value="Big_9"/>
    <property type="match status" value="2"/>
</dbReference>
<gene>
    <name evidence="10" type="ORF">K4G66_01255</name>
</gene>
<evidence type="ECO:0000256" key="1">
    <source>
        <dbReference type="ARBA" id="ARBA00004613"/>
    </source>
</evidence>
<feature type="domain" description="RapA2 cadherin-like" evidence="8">
    <location>
        <begin position="1305"/>
        <end position="1369"/>
    </location>
</feature>
<dbReference type="NCBIfam" id="TIGR04131">
    <property type="entry name" value="Bac_Flav_CTERM"/>
    <property type="match status" value="1"/>
</dbReference>
<reference evidence="10" key="1">
    <citation type="journal article" date="2023" name="Comput. Struct. Biotechnol. J.">
        <title>Discovery of a novel marine Bacteroidetes with a rich repertoire of carbohydrate-active enzymes.</title>
        <authorList>
            <person name="Chen B."/>
            <person name="Liu G."/>
            <person name="Chen Q."/>
            <person name="Wang H."/>
            <person name="Liu L."/>
            <person name="Tang K."/>
        </authorList>
    </citation>
    <scope>NUCLEOTIDE SEQUENCE</scope>
    <source>
        <strain evidence="10">TK19036</strain>
    </source>
</reference>
<feature type="region of interest" description="Disordered" evidence="5">
    <location>
        <begin position="1971"/>
        <end position="2260"/>
    </location>
</feature>
<feature type="compositionally biased region" description="Acidic residues" evidence="5">
    <location>
        <begin position="1999"/>
        <end position="2016"/>
    </location>
</feature>
<evidence type="ECO:0000259" key="7">
    <source>
        <dbReference type="Pfam" id="PF17517"/>
    </source>
</evidence>
<feature type="domain" description="Cadherin-like" evidence="9">
    <location>
        <begin position="1656"/>
        <end position="1762"/>
    </location>
</feature>
<feature type="compositionally biased region" description="Acidic residues" evidence="5">
    <location>
        <begin position="2033"/>
        <end position="2050"/>
    </location>
</feature>
<proteinExistence type="predicted"/>
<feature type="chain" id="PRO_5041414220" evidence="6">
    <location>
        <begin position="20"/>
        <end position="2357"/>
    </location>
</feature>
<dbReference type="InterPro" id="IPR010221">
    <property type="entry name" value="VCBS_dom"/>
</dbReference>